<keyword evidence="2" id="KW-0560">Oxidoreductase</keyword>
<reference evidence="5" key="1">
    <citation type="journal article" date="2019" name="Int. J. Syst. Evol. Microbiol.">
        <title>The Global Catalogue of Microorganisms (GCM) 10K type strain sequencing project: providing services to taxonomists for standard genome sequencing and annotation.</title>
        <authorList>
            <consortium name="The Broad Institute Genomics Platform"/>
            <consortium name="The Broad Institute Genome Sequencing Center for Infectious Disease"/>
            <person name="Wu L."/>
            <person name="Ma J."/>
        </authorList>
    </citation>
    <scope>NUCLEOTIDE SEQUENCE [LARGE SCALE GENOMIC DNA]</scope>
    <source>
        <strain evidence="5">JCM 16013</strain>
    </source>
</reference>
<evidence type="ECO:0000313" key="4">
    <source>
        <dbReference type="EMBL" id="GAA1999061.1"/>
    </source>
</evidence>
<evidence type="ECO:0000256" key="2">
    <source>
        <dbReference type="ARBA" id="ARBA00023002"/>
    </source>
</evidence>
<evidence type="ECO:0000259" key="3">
    <source>
        <dbReference type="Pfam" id="PF00890"/>
    </source>
</evidence>
<dbReference type="Gene3D" id="3.50.50.60">
    <property type="entry name" value="FAD/NAD(P)-binding domain"/>
    <property type="match status" value="1"/>
</dbReference>
<sequence>MSAHHAIVVLGAGPGGHTAAIRAAQPGLPTAIVEAEYWASRLMGPKGTVHGLVGQRGASR</sequence>
<dbReference type="InterPro" id="IPR036188">
    <property type="entry name" value="FAD/NAD-bd_sf"/>
</dbReference>
<dbReference type="SUPFAM" id="SSF51905">
    <property type="entry name" value="FAD/NAD(P)-binding domain"/>
    <property type="match status" value="1"/>
</dbReference>
<feature type="domain" description="FAD-dependent oxidoreductase 2 FAD-binding" evidence="3">
    <location>
        <begin position="7"/>
        <end position="37"/>
    </location>
</feature>
<evidence type="ECO:0000313" key="5">
    <source>
        <dbReference type="Proteomes" id="UP001499854"/>
    </source>
</evidence>
<accession>A0ABP5EHZ4</accession>
<protein>
    <recommendedName>
        <fullName evidence="3">FAD-dependent oxidoreductase 2 FAD-binding domain-containing protein</fullName>
    </recommendedName>
</protein>
<evidence type="ECO:0000256" key="1">
    <source>
        <dbReference type="ARBA" id="ARBA00022630"/>
    </source>
</evidence>
<keyword evidence="1" id="KW-0285">Flavoprotein</keyword>
<name>A0ABP5EHZ4_9ACTN</name>
<proteinExistence type="predicted"/>
<dbReference type="Proteomes" id="UP001499854">
    <property type="component" value="Unassembled WGS sequence"/>
</dbReference>
<keyword evidence="5" id="KW-1185">Reference proteome</keyword>
<comment type="caution">
    <text evidence="4">The sequence shown here is derived from an EMBL/GenBank/DDBJ whole genome shotgun (WGS) entry which is preliminary data.</text>
</comment>
<gene>
    <name evidence="4" type="ORF">GCM10009838_75510</name>
</gene>
<dbReference type="Pfam" id="PF00890">
    <property type="entry name" value="FAD_binding_2"/>
    <property type="match status" value="1"/>
</dbReference>
<organism evidence="4 5">
    <name type="scientific">Catenulispora subtropica</name>
    <dbReference type="NCBI Taxonomy" id="450798"/>
    <lineage>
        <taxon>Bacteria</taxon>
        <taxon>Bacillati</taxon>
        <taxon>Actinomycetota</taxon>
        <taxon>Actinomycetes</taxon>
        <taxon>Catenulisporales</taxon>
        <taxon>Catenulisporaceae</taxon>
        <taxon>Catenulispora</taxon>
    </lineage>
</organism>
<dbReference type="InterPro" id="IPR003953">
    <property type="entry name" value="FAD-dep_OxRdtase_2_FAD-bd"/>
</dbReference>
<dbReference type="EMBL" id="BAAAQM010000064">
    <property type="protein sequence ID" value="GAA1999061.1"/>
    <property type="molecule type" value="Genomic_DNA"/>
</dbReference>